<feature type="compositionally biased region" description="Basic and acidic residues" evidence="1">
    <location>
        <begin position="12"/>
        <end position="21"/>
    </location>
</feature>
<feature type="compositionally biased region" description="Basic residues" evidence="1">
    <location>
        <begin position="1"/>
        <end position="10"/>
    </location>
</feature>
<name>A0A392RZ48_9FABA</name>
<protein>
    <submittedName>
        <fullName evidence="2">Uncharacterized protein</fullName>
    </submittedName>
</protein>
<feature type="non-terminal residue" evidence="2">
    <location>
        <position position="1"/>
    </location>
</feature>
<dbReference type="Proteomes" id="UP000265520">
    <property type="component" value="Unassembled WGS sequence"/>
</dbReference>
<dbReference type="EMBL" id="LXQA010297715">
    <property type="protein sequence ID" value="MCI41901.1"/>
    <property type="molecule type" value="Genomic_DNA"/>
</dbReference>
<dbReference type="AlphaFoldDB" id="A0A392RZ48"/>
<evidence type="ECO:0000313" key="3">
    <source>
        <dbReference type="Proteomes" id="UP000265520"/>
    </source>
</evidence>
<keyword evidence="3" id="KW-1185">Reference proteome</keyword>
<proteinExistence type="predicted"/>
<sequence length="115" mass="13562">QDVMPRRWKASRQGDRSQDRQRRFKWHGGERSWSTGTGQNCYRDGYWYKDGCYRTRDRGVSRLRFCKFPSARYERSRFEHDDGCMREVSRARLGGDTGRVTVAVPSSGEMRVNSN</sequence>
<evidence type="ECO:0000313" key="2">
    <source>
        <dbReference type="EMBL" id="MCI41901.1"/>
    </source>
</evidence>
<evidence type="ECO:0000256" key="1">
    <source>
        <dbReference type="SAM" id="MobiDB-lite"/>
    </source>
</evidence>
<feature type="region of interest" description="Disordered" evidence="1">
    <location>
        <begin position="1"/>
        <end position="34"/>
    </location>
</feature>
<accession>A0A392RZ48</accession>
<organism evidence="2 3">
    <name type="scientific">Trifolium medium</name>
    <dbReference type="NCBI Taxonomy" id="97028"/>
    <lineage>
        <taxon>Eukaryota</taxon>
        <taxon>Viridiplantae</taxon>
        <taxon>Streptophyta</taxon>
        <taxon>Embryophyta</taxon>
        <taxon>Tracheophyta</taxon>
        <taxon>Spermatophyta</taxon>
        <taxon>Magnoliopsida</taxon>
        <taxon>eudicotyledons</taxon>
        <taxon>Gunneridae</taxon>
        <taxon>Pentapetalae</taxon>
        <taxon>rosids</taxon>
        <taxon>fabids</taxon>
        <taxon>Fabales</taxon>
        <taxon>Fabaceae</taxon>
        <taxon>Papilionoideae</taxon>
        <taxon>50 kb inversion clade</taxon>
        <taxon>NPAAA clade</taxon>
        <taxon>Hologalegina</taxon>
        <taxon>IRL clade</taxon>
        <taxon>Trifolieae</taxon>
        <taxon>Trifolium</taxon>
    </lineage>
</organism>
<comment type="caution">
    <text evidence="2">The sequence shown here is derived from an EMBL/GenBank/DDBJ whole genome shotgun (WGS) entry which is preliminary data.</text>
</comment>
<reference evidence="2 3" key="1">
    <citation type="journal article" date="2018" name="Front. Plant Sci.">
        <title>Red Clover (Trifolium pratense) and Zigzag Clover (T. medium) - A Picture of Genomic Similarities and Differences.</title>
        <authorList>
            <person name="Dluhosova J."/>
            <person name="Istvanek J."/>
            <person name="Nedelnik J."/>
            <person name="Repkova J."/>
        </authorList>
    </citation>
    <scope>NUCLEOTIDE SEQUENCE [LARGE SCALE GENOMIC DNA]</scope>
    <source>
        <strain evidence="3">cv. 10/8</strain>
        <tissue evidence="2">Leaf</tissue>
    </source>
</reference>
<feature type="non-terminal residue" evidence="2">
    <location>
        <position position="115"/>
    </location>
</feature>